<dbReference type="Proteomes" id="UP001215280">
    <property type="component" value="Unassembled WGS sequence"/>
</dbReference>
<feature type="non-terminal residue" evidence="2">
    <location>
        <position position="1"/>
    </location>
</feature>
<feature type="domain" description="CxC2-like cysteine cluster KDZ transposase-associated" evidence="1">
    <location>
        <begin position="2"/>
        <end position="53"/>
    </location>
</feature>
<evidence type="ECO:0000259" key="1">
    <source>
        <dbReference type="Pfam" id="PF18803"/>
    </source>
</evidence>
<evidence type="ECO:0000313" key="2">
    <source>
        <dbReference type="EMBL" id="KAJ7749253.1"/>
    </source>
</evidence>
<comment type="caution">
    <text evidence="2">The sequence shown here is derived from an EMBL/GenBank/DDBJ whole genome shotgun (WGS) entry which is preliminary data.</text>
</comment>
<proteinExistence type="predicted"/>
<gene>
    <name evidence="2" type="ORF">DFH07DRAFT_746766</name>
</gene>
<dbReference type="InterPro" id="IPR041457">
    <property type="entry name" value="CxC2_KDZ-assoc"/>
</dbReference>
<sequence length="110" mass="12728">SQYLRTMWYPATSTDPTTCATFQVLNLFRLVNVVGNTHCHNFIGSLERLTDVAGDRYKQFVRMSCQYVFLQRCRCARHAHNLEGVEATKLGECTVMCWACPYDRRNLPET</sequence>
<dbReference type="EMBL" id="JARJLG010000086">
    <property type="protein sequence ID" value="KAJ7749253.1"/>
    <property type="molecule type" value="Genomic_DNA"/>
</dbReference>
<keyword evidence="3" id="KW-1185">Reference proteome</keyword>
<organism evidence="2 3">
    <name type="scientific">Mycena maculata</name>
    <dbReference type="NCBI Taxonomy" id="230809"/>
    <lineage>
        <taxon>Eukaryota</taxon>
        <taxon>Fungi</taxon>
        <taxon>Dikarya</taxon>
        <taxon>Basidiomycota</taxon>
        <taxon>Agaricomycotina</taxon>
        <taxon>Agaricomycetes</taxon>
        <taxon>Agaricomycetidae</taxon>
        <taxon>Agaricales</taxon>
        <taxon>Marasmiineae</taxon>
        <taxon>Mycenaceae</taxon>
        <taxon>Mycena</taxon>
    </lineage>
</organism>
<name>A0AAD7IRZ1_9AGAR</name>
<dbReference type="Pfam" id="PF18803">
    <property type="entry name" value="CxC2"/>
    <property type="match status" value="1"/>
</dbReference>
<accession>A0AAD7IRZ1</accession>
<reference evidence="2" key="1">
    <citation type="submission" date="2023-03" db="EMBL/GenBank/DDBJ databases">
        <title>Massive genome expansion in bonnet fungi (Mycena s.s.) driven by repeated elements and novel gene families across ecological guilds.</title>
        <authorList>
            <consortium name="Lawrence Berkeley National Laboratory"/>
            <person name="Harder C.B."/>
            <person name="Miyauchi S."/>
            <person name="Viragh M."/>
            <person name="Kuo A."/>
            <person name="Thoen E."/>
            <person name="Andreopoulos B."/>
            <person name="Lu D."/>
            <person name="Skrede I."/>
            <person name="Drula E."/>
            <person name="Henrissat B."/>
            <person name="Morin E."/>
            <person name="Kohler A."/>
            <person name="Barry K."/>
            <person name="LaButti K."/>
            <person name="Morin E."/>
            <person name="Salamov A."/>
            <person name="Lipzen A."/>
            <person name="Mereny Z."/>
            <person name="Hegedus B."/>
            <person name="Baldrian P."/>
            <person name="Stursova M."/>
            <person name="Weitz H."/>
            <person name="Taylor A."/>
            <person name="Grigoriev I.V."/>
            <person name="Nagy L.G."/>
            <person name="Martin F."/>
            <person name="Kauserud H."/>
        </authorList>
    </citation>
    <scope>NUCLEOTIDE SEQUENCE</scope>
    <source>
        <strain evidence="2">CBHHK188m</strain>
    </source>
</reference>
<dbReference type="AlphaFoldDB" id="A0AAD7IRZ1"/>
<evidence type="ECO:0000313" key="3">
    <source>
        <dbReference type="Proteomes" id="UP001215280"/>
    </source>
</evidence>
<protein>
    <recommendedName>
        <fullName evidence="1">CxC2-like cysteine cluster KDZ transposase-associated domain-containing protein</fullName>
    </recommendedName>
</protein>